<name>A0A3S4ZUM7_9PLAT</name>
<sequence length="72" mass="8034">MSRAMVISLPIVEQLSLVLFDVFAESPSLPRQYAKLSLILSSSDLLFIKLLIKKMSTASLIPCFLMFSPVFP</sequence>
<accession>A0A3S4ZUM7</accession>
<protein>
    <submittedName>
        <fullName evidence="1">Uncharacterized protein</fullName>
    </submittedName>
</protein>
<comment type="caution">
    <text evidence="1">The sequence shown here is derived from an EMBL/GenBank/DDBJ whole genome shotgun (WGS) entry which is preliminary data.</text>
</comment>
<dbReference type="EMBL" id="CAAALY010014683">
    <property type="protein sequence ID" value="VEL12405.1"/>
    <property type="molecule type" value="Genomic_DNA"/>
</dbReference>
<reference evidence="1" key="1">
    <citation type="submission" date="2018-11" db="EMBL/GenBank/DDBJ databases">
        <authorList>
            <consortium name="Pathogen Informatics"/>
        </authorList>
    </citation>
    <scope>NUCLEOTIDE SEQUENCE</scope>
</reference>
<evidence type="ECO:0000313" key="1">
    <source>
        <dbReference type="EMBL" id="VEL12405.1"/>
    </source>
</evidence>
<dbReference type="Proteomes" id="UP000784294">
    <property type="component" value="Unassembled WGS sequence"/>
</dbReference>
<evidence type="ECO:0000313" key="2">
    <source>
        <dbReference type="Proteomes" id="UP000784294"/>
    </source>
</evidence>
<dbReference type="AlphaFoldDB" id="A0A3S4ZUM7"/>
<keyword evidence="2" id="KW-1185">Reference proteome</keyword>
<proteinExistence type="predicted"/>
<organism evidence="1 2">
    <name type="scientific">Protopolystoma xenopodis</name>
    <dbReference type="NCBI Taxonomy" id="117903"/>
    <lineage>
        <taxon>Eukaryota</taxon>
        <taxon>Metazoa</taxon>
        <taxon>Spiralia</taxon>
        <taxon>Lophotrochozoa</taxon>
        <taxon>Platyhelminthes</taxon>
        <taxon>Monogenea</taxon>
        <taxon>Polyopisthocotylea</taxon>
        <taxon>Polystomatidea</taxon>
        <taxon>Polystomatidae</taxon>
        <taxon>Protopolystoma</taxon>
    </lineage>
</organism>
<gene>
    <name evidence="1" type="ORF">PXEA_LOCUS5845</name>
</gene>